<gene>
    <name evidence="3" type="ORF">CJ231_07555</name>
</gene>
<keyword evidence="1" id="KW-0433">Leucine-rich repeat</keyword>
<name>A0A2N6QQV1_9BACT</name>
<dbReference type="RefSeq" id="WP_102697443.1">
    <property type="nucleotide sequence ID" value="NZ_PNGJ01000005.1"/>
</dbReference>
<comment type="caution">
    <text evidence="3">The sequence shown here is derived from an EMBL/GenBank/DDBJ whole genome shotgun (WGS) entry which is preliminary data.</text>
</comment>
<evidence type="ECO:0000313" key="4">
    <source>
        <dbReference type="Proteomes" id="UP000235564"/>
    </source>
</evidence>
<dbReference type="PANTHER" id="PTHR47566:SF1">
    <property type="entry name" value="PROTEIN NUD1"/>
    <property type="match status" value="1"/>
</dbReference>
<keyword evidence="2" id="KW-0677">Repeat</keyword>
<dbReference type="EMBL" id="PNGJ01000005">
    <property type="protein sequence ID" value="PMC24119.1"/>
    <property type="molecule type" value="Genomic_DNA"/>
</dbReference>
<evidence type="ECO:0000256" key="2">
    <source>
        <dbReference type="ARBA" id="ARBA00022737"/>
    </source>
</evidence>
<dbReference type="AlphaFoldDB" id="A0A2N6QQV1"/>
<reference evidence="3 4" key="1">
    <citation type="submission" date="2017-09" db="EMBL/GenBank/DDBJ databases">
        <title>Bacterial strain isolated from the female urinary microbiota.</title>
        <authorList>
            <person name="Thomas-White K."/>
            <person name="Kumar N."/>
            <person name="Forster S."/>
            <person name="Putonti C."/>
            <person name="Lawley T."/>
            <person name="Wolfe A.J."/>
        </authorList>
    </citation>
    <scope>NUCLEOTIDE SEQUENCE [LARGE SCALE GENOMIC DNA]</scope>
    <source>
        <strain evidence="3 4">UMB0536</strain>
    </source>
</reference>
<evidence type="ECO:0000313" key="3">
    <source>
        <dbReference type="EMBL" id="PMC24119.1"/>
    </source>
</evidence>
<accession>A0A2N6QQV1</accession>
<sequence length="254" mass="28420">MRLHTKLYAFAHQVACLSKFSTKSQPQLALLRISYNNLSELDITTNKMVNTLYAEHNQLTNIDVSNNPSLFDFNIGNNQLTTLDISKNPSMYYLRCDSNEIASLDLSANQDLHLVATEHNKLTTLDLQGKKSLRGLFIQDNAIADAELNKIIAALPDVNGKKPIQGVTWRDQLVYSCQNSVDVHKSEAEQKGWKVTEKIASGINSLRPEGSNDVVRTLYYNLSGQRLNAEPNHGLYLIKEVRSNGTSTARKVTK</sequence>
<dbReference type="PANTHER" id="PTHR47566">
    <property type="match status" value="1"/>
</dbReference>
<dbReference type="SUPFAM" id="SSF52058">
    <property type="entry name" value="L domain-like"/>
    <property type="match status" value="1"/>
</dbReference>
<dbReference type="InterPro" id="IPR052574">
    <property type="entry name" value="CDIRP"/>
</dbReference>
<proteinExistence type="predicted"/>
<organism evidence="3 4">
    <name type="scientific">Hoylesella buccalis</name>
    <dbReference type="NCBI Taxonomy" id="28127"/>
    <lineage>
        <taxon>Bacteria</taxon>
        <taxon>Pseudomonadati</taxon>
        <taxon>Bacteroidota</taxon>
        <taxon>Bacteroidia</taxon>
        <taxon>Bacteroidales</taxon>
        <taxon>Prevotellaceae</taxon>
        <taxon>Hoylesella</taxon>
    </lineage>
</organism>
<evidence type="ECO:0000256" key="1">
    <source>
        <dbReference type="ARBA" id="ARBA00022614"/>
    </source>
</evidence>
<dbReference type="GO" id="GO:0035591">
    <property type="term" value="F:signaling adaptor activity"/>
    <property type="evidence" value="ECO:0007669"/>
    <property type="project" value="TreeGrafter"/>
</dbReference>
<dbReference type="OrthoDB" id="1081439at2"/>
<dbReference type="Proteomes" id="UP000235564">
    <property type="component" value="Unassembled WGS sequence"/>
</dbReference>
<protein>
    <submittedName>
        <fullName evidence="3">Uncharacterized protein</fullName>
    </submittedName>
</protein>
<dbReference type="Gene3D" id="3.80.10.10">
    <property type="entry name" value="Ribonuclease Inhibitor"/>
    <property type="match status" value="1"/>
</dbReference>
<dbReference type="InterPro" id="IPR032675">
    <property type="entry name" value="LRR_dom_sf"/>
</dbReference>